<dbReference type="GO" id="GO:0015833">
    <property type="term" value="P:peptide transport"/>
    <property type="evidence" value="ECO:0007669"/>
    <property type="project" value="TreeGrafter"/>
</dbReference>
<dbReference type="InterPro" id="IPR030678">
    <property type="entry name" value="Peptide/Ni-bd"/>
</dbReference>
<keyword evidence="6" id="KW-1185">Reference proteome</keyword>
<dbReference type="Pfam" id="PF00496">
    <property type="entry name" value="SBP_bac_5"/>
    <property type="match status" value="1"/>
</dbReference>
<dbReference type="EMBL" id="BSEV01000040">
    <property type="protein sequence ID" value="GLK15022.1"/>
    <property type="molecule type" value="Genomic_DNA"/>
</dbReference>
<dbReference type="GO" id="GO:0042597">
    <property type="term" value="C:periplasmic space"/>
    <property type="evidence" value="ECO:0007669"/>
    <property type="project" value="UniProtKB-ARBA"/>
</dbReference>
<reference evidence="5" key="1">
    <citation type="journal article" date="2014" name="Int. J. Syst. Evol. Microbiol.">
        <title>Complete genome sequence of Corynebacterium casei LMG S-19264T (=DSM 44701T), isolated from a smear-ripened cheese.</title>
        <authorList>
            <consortium name="US DOE Joint Genome Institute (JGI-PGF)"/>
            <person name="Walter F."/>
            <person name="Albersmeier A."/>
            <person name="Kalinowski J."/>
            <person name="Ruckert C."/>
        </authorList>
    </citation>
    <scope>NUCLEOTIDE SEQUENCE</scope>
    <source>
        <strain evidence="5">VKM Ac-2007</strain>
    </source>
</reference>
<evidence type="ECO:0000313" key="5">
    <source>
        <dbReference type="EMBL" id="GLK15022.1"/>
    </source>
</evidence>
<evidence type="ECO:0000256" key="1">
    <source>
        <dbReference type="ARBA" id="ARBA00022729"/>
    </source>
</evidence>
<dbReference type="RefSeq" id="WP_271223245.1">
    <property type="nucleotide sequence ID" value="NZ_BAAAVD010000036.1"/>
</dbReference>
<evidence type="ECO:0000256" key="3">
    <source>
        <dbReference type="SAM" id="SignalP"/>
    </source>
</evidence>
<dbReference type="Gene3D" id="3.10.105.10">
    <property type="entry name" value="Dipeptide-binding Protein, Domain 3"/>
    <property type="match status" value="1"/>
</dbReference>
<feature type="signal peptide" evidence="3">
    <location>
        <begin position="1"/>
        <end position="30"/>
    </location>
</feature>
<keyword evidence="1 3" id="KW-0732">Signal</keyword>
<dbReference type="AlphaFoldDB" id="A0A9W6IAX7"/>
<dbReference type="Proteomes" id="UP001143474">
    <property type="component" value="Unassembled WGS sequence"/>
</dbReference>
<dbReference type="InterPro" id="IPR039424">
    <property type="entry name" value="SBP_5"/>
</dbReference>
<dbReference type="SUPFAM" id="SSF53850">
    <property type="entry name" value="Periplasmic binding protein-like II"/>
    <property type="match status" value="1"/>
</dbReference>
<evidence type="ECO:0000259" key="4">
    <source>
        <dbReference type="Pfam" id="PF00496"/>
    </source>
</evidence>
<comment type="caution">
    <text evidence="5">The sequence shown here is derived from an EMBL/GenBank/DDBJ whole genome shotgun (WGS) entry which is preliminary data.</text>
</comment>
<accession>A0A9W6IAX7</accession>
<evidence type="ECO:0000313" key="6">
    <source>
        <dbReference type="Proteomes" id="UP001143474"/>
    </source>
</evidence>
<feature type="region of interest" description="Disordered" evidence="2">
    <location>
        <begin position="29"/>
        <end position="54"/>
    </location>
</feature>
<sequence>MDRTGQRRKTKIVALVALGLLLSACGTATKSPTTPAAQSGAGQGDPGQPVRGGNLTVRLAQDPGSLDTVQNSNAGTSYLGHEIFESLVAIDADYQPQPVLAESYKKSDDGLTYTFTLRKGIVFSDGSPLKASDVVASMRYWVDKGSYAGSLKPVLKDITAPDDGTAVFTLKAPFNLVALIAASHGSGIRKASDVAAAGATGIPQDHVIGTGPYKLKSWTAGQEIVLERNDKYQPPSGTSSGYAGAKGAYLDTITYKVVADRDAAFNGLQTGLFDVAEPSYDQYDQIKQNPNLKVGVEGAANIQYVALNHNSGSIFSKQEARDAMNMLVDKKAIMDSQGVPDLVLPSNGAFATQTNKAMYSEAGKAKWDQHDPERAKQLFAAAGLRPDQTIRMITTDEFPQFKDALVIIQDSLKKIGIKATIESYDFATLMGRKNNEPNSWDVLALMDDANPPVPSYSDNVQGMDNMGYPRDKLAPLLTAYNAAKTPEEQKQELDKIQAFTSENLPTLTLYNARSYVAYNPKVNGYDGWGLEFANVWLAR</sequence>
<dbReference type="GO" id="GO:0043190">
    <property type="term" value="C:ATP-binding cassette (ABC) transporter complex"/>
    <property type="evidence" value="ECO:0007669"/>
    <property type="project" value="InterPro"/>
</dbReference>
<protein>
    <submittedName>
        <fullName evidence="5">ABC transporter substrate-binding protein</fullName>
    </submittedName>
</protein>
<reference evidence="5" key="2">
    <citation type="submission" date="2023-01" db="EMBL/GenBank/DDBJ databases">
        <authorList>
            <person name="Sun Q."/>
            <person name="Evtushenko L."/>
        </authorList>
    </citation>
    <scope>NUCLEOTIDE SEQUENCE</scope>
    <source>
        <strain evidence="5">VKM Ac-2007</strain>
    </source>
</reference>
<dbReference type="Gene3D" id="3.90.76.10">
    <property type="entry name" value="Dipeptide-binding Protein, Domain 1"/>
    <property type="match status" value="1"/>
</dbReference>
<dbReference type="PANTHER" id="PTHR30290">
    <property type="entry name" value="PERIPLASMIC BINDING COMPONENT OF ABC TRANSPORTER"/>
    <property type="match status" value="1"/>
</dbReference>
<name>A0A9W6IAX7_9ACTN</name>
<dbReference type="PROSITE" id="PS51257">
    <property type="entry name" value="PROKAR_LIPOPROTEIN"/>
    <property type="match status" value="1"/>
</dbReference>
<feature type="chain" id="PRO_5040999102" evidence="3">
    <location>
        <begin position="31"/>
        <end position="539"/>
    </location>
</feature>
<organism evidence="5 6">
    <name type="scientific">Streptosporangium carneum</name>
    <dbReference type="NCBI Taxonomy" id="47481"/>
    <lineage>
        <taxon>Bacteria</taxon>
        <taxon>Bacillati</taxon>
        <taxon>Actinomycetota</taxon>
        <taxon>Actinomycetes</taxon>
        <taxon>Streptosporangiales</taxon>
        <taxon>Streptosporangiaceae</taxon>
        <taxon>Streptosporangium</taxon>
    </lineage>
</organism>
<feature type="domain" description="Solute-binding protein family 5" evidence="4">
    <location>
        <begin position="95"/>
        <end position="448"/>
    </location>
</feature>
<dbReference type="GO" id="GO:1904680">
    <property type="term" value="F:peptide transmembrane transporter activity"/>
    <property type="evidence" value="ECO:0007669"/>
    <property type="project" value="TreeGrafter"/>
</dbReference>
<dbReference type="PANTHER" id="PTHR30290:SF38">
    <property type="entry name" value="D,D-DIPEPTIDE-BINDING PERIPLASMIC PROTEIN DDPA-RELATED"/>
    <property type="match status" value="1"/>
</dbReference>
<dbReference type="InterPro" id="IPR000914">
    <property type="entry name" value="SBP_5_dom"/>
</dbReference>
<evidence type="ECO:0000256" key="2">
    <source>
        <dbReference type="SAM" id="MobiDB-lite"/>
    </source>
</evidence>
<dbReference type="Gene3D" id="3.40.190.10">
    <property type="entry name" value="Periplasmic binding protein-like II"/>
    <property type="match status" value="1"/>
</dbReference>
<gene>
    <name evidence="5" type="primary">ptpA_2</name>
    <name evidence="5" type="ORF">GCM10017600_84350</name>
</gene>
<proteinExistence type="predicted"/>
<dbReference type="PIRSF" id="PIRSF002741">
    <property type="entry name" value="MppA"/>
    <property type="match status" value="1"/>
</dbReference>